<dbReference type="GO" id="GO:0006355">
    <property type="term" value="P:regulation of DNA-templated transcription"/>
    <property type="evidence" value="ECO:0007669"/>
    <property type="project" value="InterPro"/>
</dbReference>
<dbReference type="SMART" id="SM00401">
    <property type="entry name" value="ZnF_GATA"/>
    <property type="match status" value="1"/>
</dbReference>
<evidence type="ECO:0000313" key="5">
    <source>
        <dbReference type="EMBL" id="EMS47991.1"/>
    </source>
</evidence>
<feature type="region of interest" description="Disordered" evidence="4">
    <location>
        <begin position="1"/>
        <end position="97"/>
    </location>
</feature>
<dbReference type="GO" id="GO:0043565">
    <property type="term" value="F:sequence-specific DNA binding"/>
    <property type="evidence" value="ECO:0007669"/>
    <property type="project" value="InterPro"/>
</dbReference>
<dbReference type="CDD" id="cd00202">
    <property type="entry name" value="ZnF_GATA"/>
    <property type="match status" value="1"/>
</dbReference>
<dbReference type="InterPro" id="IPR052138">
    <property type="entry name" value="GATA_ZnFinger_Domain"/>
</dbReference>
<dbReference type="AlphaFoldDB" id="M7YM45"/>
<protein>
    <submittedName>
        <fullName evidence="5">GATA transcription factor 17</fullName>
    </submittedName>
</protein>
<dbReference type="PROSITE" id="PS00344">
    <property type="entry name" value="GATA_ZN_FINGER_1"/>
    <property type="match status" value="1"/>
</dbReference>
<dbReference type="InterPro" id="IPR013088">
    <property type="entry name" value="Znf_NHR/GATA"/>
</dbReference>
<dbReference type="GO" id="GO:0008270">
    <property type="term" value="F:zinc ion binding"/>
    <property type="evidence" value="ECO:0007669"/>
    <property type="project" value="UniProtKB-KW"/>
</dbReference>
<feature type="region of interest" description="Disordered" evidence="4">
    <location>
        <begin position="295"/>
        <end position="337"/>
    </location>
</feature>
<feature type="region of interest" description="Disordered" evidence="4">
    <location>
        <begin position="134"/>
        <end position="189"/>
    </location>
</feature>
<dbReference type="eggNOG" id="KOG1601">
    <property type="taxonomic scope" value="Eukaryota"/>
</dbReference>
<dbReference type="STRING" id="4572.M7YM45"/>
<dbReference type="Gene3D" id="3.30.50.10">
    <property type="entry name" value="Erythroid Transcription Factor GATA-1, subunit A"/>
    <property type="match status" value="1"/>
</dbReference>
<feature type="compositionally biased region" description="Polar residues" evidence="4">
    <location>
        <begin position="158"/>
        <end position="176"/>
    </location>
</feature>
<feature type="region of interest" description="Disordered" evidence="4">
    <location>
        <begin position="210"/>
        <end position="233"/>
    </location>
</feature>
<evidence type="ECO:0000256" key="1">
    <source>
        <dbReference type="ARBA" id="ARBA00022723"/>
    </source>
</evidence>
<evidence type="ECO:0000256" key="4">
    <source>
        <dbReference type="SAM" id="MobiDB-lite"/>
    </source>
</evidence>
<dbReference type="PROSITE" id="PS50114">
    <property type="entry name" value="GATA_ZN_FINGER_2"/>
    <property type="match status" value="1"/>
</dbReference>
<reference evidence="5" key="1">
    <citation type="journal article" date="2013" name="Nature">
        <title>Draft genome of the wheat A-genome progenitor Triticum urartu.</title>
        <authorList>
            <person name="Ling H.Q."/>
            <person name="Zhao S."/>
            <person name="Liu D."/>
            <person name="Wang J."/>
            <person name="Sun H."/>
            <person name="Zhang C."/>
            <person name="Fan H."/>
            <person name="Li D."/>
            <person name="Dong L."/>
            <person name="Tao Y."/>
            <person name="Gao C."/>
            <person name="Wu H."/>
            <person name="Li Y."/>
            <person name="Cui Y."/>
            <person name="Guo X."/>
            <person name="Zheng S."/>
            <person name="Wang B."/>
            <person name="Yu K."/>
            <person name="Liang Q."/>
            <person name="Yang W."/>
            <person name="Lou X."/>
            <person name="Chen J."/>
            <person name="Feng M."/>
            <person name="Jian J."/>
            <person name="Zhang X."/>
            <person name="Luo G."/>
            <person name="Jiang Y."/>
            <person name="Liu J."/>
            <person name="Wang Z."/>
            <person name="Sha Y."/>
            <person name="Zhang B."/>
            <person name="Wu H."/>
            <person name="Tang D."/>
            <person name="Shen Q."/>
            <person name="Xue P."/>
            <person name="Zou S."/>
            <person name="Wang X."/>
            <person name="Liu X."/>
            <person name="Wang F."/>
            <person name="Yang Y."/>
            <person name="An X."/>
            <person name="Dong Z."/>
            <person name="Zhang K."/>
            <person name="Zhang X."/>
            <person name="Luo M.C."/>
            <person name="Dvorak J."/>
            <person name="Tong Y."/>
            <person name="Wang J."/>
            <person name="Yang H."/>
            <person name="Li Z."/>
            <person name="Wang D."/>
            <person name="Zhang A."/>
            <person name="Wang J."/>
        </authorList>
    </citation>
    <scope>NUCLEOTIDE SEQUENCE</scope>
</reference>
<feature type="compositionally biased region" description="Basic and acidic residues" evidence="4">
    <location>
        <begin position="8"/>
        <end position="31"/>
    </location>
</feature>
<name>M7YM45_TRIUA</name>
<dbReference type="InterPro" id="IPR000679">
    <property type="entry name" value="Znf_GATA"/>
</dbReference>
<evidence type="ECO:0000256" key="2">
    <source>
        <dbReference type="ARBA" id="ARBA00022771"/>
    </source>
</evidence>
<dbReference type="EMBL" id="KD253407">
    <property type="protein sequence ID" value="EMS47991.1"/>
    <property type="molecule type" value="Genomic_DNA"/>
</dbReference>
<dbReference type="Pfam" id="PF00320">
    <property type="entry name" value="GATA"/>
    <property type="match status" value="1"/>
</dbReference>
<dbReference type="PANTHER" id="PTHR47255:SF4">
    <property type="entry name" value="GATA ZINC FINGER DOMAIN-CONTAINING PROTEIN 12"/>
    <property type="match status" value="1"/>
</dbReference>
<keyword evidence="1" id="KW-0479">Metal-binding</keyword>
<dbReference type="PANTHER" id="PTHR47255">
    <property type="entry name" value="GATA TRANSCRIPTION FACTOR 22-RELATED"/>
    <property type="match status" value="1"/>
</dbReference>
<sequence length="392" mass="43272">MAGTSHKSKQDGPARSSHDDLASHGNEEHQAQPRSSAPITGHKRMRTKAVVHLGKRPDDIISTENSNESQAADVGNKNVEGADVEQPPKAKRQKTGGTEDEILIILQLYTGNFSNFFWIMVKDMIQQRAIRNQAPREETSMKPPLVGCEAKLNPHPQPQQSRGINPNPSLHSNPTQPRAAARGIESSPPPAFLLPFPSLPFPARSIKRAIGEQRRSGIDPSSSYKMSPAEMESHKMVEVEAAADPEERTASGDPKACDDCNTTKTPLWRGGPNGPKSLCNACGIRYRKRRRVAMGLDPEAKRKPKRDDAILSKAEASSTKEEEEEDNKASTNKIKTKTTTHTVELHMVGFAKDAVLKQRRRMRMRRRKPSCLGEEERAAILLMSLSSGVIYA</sequence>
<gene>
    <name evidence="5" type="ORF">TRIUR3_03165</name>
</gene>
<feature type="compositionally biased region" description="Basic and acidic residues" evidence="4">
    <location>
        <begin position="298"/>
        <end position="310"/>
    </location>
</feature>
<keyword evidence="2" id="KW-0863">Zinc-finger</keyword>
<dbReference type="SUPFAM" id="SSF57716">
    <property type="entry name" value="Glucocorticoid receptor-like (DNA-binding domain)"/>
    <property type="match status" value="1"/>
</dbReference>
<evidence type="ECO:0000256" key="3">
    <source>
        <dbReference type="ARBA" id="ARBA00022833"/>
    </source>
</evidence>
<proteinExistence type="predicted"/>
<organism evidence="5">
    <name type="scientific">Triticum urartu</name>
    <name type="common">Red wild einkorn</name>
    <name type="synonym">Crithodium urartu</name>
    <dbReference type="NCBI Taxonomy" id="4572"/>
    <lineage>
        <taxon>Eukaryota</taxon>
        <taxon>Viridiplantae</taxon>
        <taxon>Streptophyta</taxon>
        <taxon>Embryophyta</taxon>
        <taxon>Tracheophyta</taxon>
        <taxon>Spermatophyta</taxon>
        <taxon>Magnoliopsida</taxon>
        <taxon>Liliopsida</taxon>
        <taxon>Poales</taxon>
        <taxon>Poaceae</taxon>
        <taxon>BOP clade</taxon>
        <taxon>Pooideae</taxon>
        <taxon>Triticodae</taxon>
        <taxon>Triticeae</taxon>
        <taxon>Triticinae</taxon>
        <taxon>Triticum</taxon>
    </lineage>
</organism>
<accession>M7YM45</accession>
<keyword evidence="3" id="KW-0862">Zinc</keyword>